<feature type="compositionally biased region" description="Basic residues" evidence="8">
    <location>
        <begin position="357"/>
        <end position="366"/>
    </location>
</feature>
<evidence type="ECO:0000256" key="3">
    <source>
        <dbReference type="ARBA" id="ARBA00022763"/>
    </source>
</evidence>
<reference evidence="9" key="2">
    <citation type="submission" date="2020-08" db="EMBL/GenBank/DDBJ databases">
        <title>Plant Genome Project.</title>
        <authorList>
            <person name="Zhang R.-G."/>
        </authorList>
    </citation>
    <scope>NUCLEOTIDE SEQUENCE</scope>
    <source>
        <strain evidence="9">Huo1</strain>
        <tissue evidence="9">Leaf</tissue>
    </source>
</reference>
<dbReference type="GO" id="GO:0035825">
    <property type="term" value="P:homologous recombination"/>
    <property type="evidence" value="ECO:0007669"/>
    <property type="project" value="UniProtKB-ARBA"/>
</dbReference>
<keyword evidence="6" id="KW-0539">Nucleus</keyword>
<evidence type="ECO:0000256" key="7">
    <source>
        <dbReference type="ARBA" id="ARBA00023306"/>
    </source>
</evidence>
<name>A0A8X8XJE3_SALSN</name>
<keyword evidence="3" id="KW-0227">DNA damage</keyword>
<evidence type="ECO:0000256" key="4">
    <source>
        <dbReference type="ARBA" id="ARBA00022776"/>
    </source>
</evidence>
<feature type="compositionally biased region" description="Basic and acidic residues" evidence="8">
    <location>
        <begin position="637"/>
        <end position="658"/>
    </location>
</feature>
<comment type="subcellular location">
    <subcellularLocation>
        <location evidence="1">Nucleus</location>
    </subcellularLocation>
</comment>
<dbReference type="InterPro" id="IPR039776">
    <property type="entry name" value="Pds5"/>
</dbReference>
<proteinExistence type="predicted"/>
<keyword evidence="4" id="KW-0498">Mitosis</keyword>
<feature type="compositionally biased region" description="Polar residues" evidence="8">
    <location>
        <begin position="686"/>
        <end position="699"/>
    </location>
</feature>
<evidence type="ECO:0000313" key="9">
    <source>
        <dbReference type="EMBL" id="KAG6413013.1"/>
    </source>
</evidence>
<gene>
    <name evidence="9" type="ORF">SASPL_125710</name>
</gene>
<accession>A0A8X8XJE3</accession>
<feature type="region of interest" description="Disordered" evidence="8">
    <location>
        <begin position="392"/>
        <end position="447"/>
    </location>
</feature>
<dbReference type="Proteomes" id="UP000298416">
    <property type="component" value="Unassembled WGS sequence"/>
</dbReference>
<feature type="region of interest" description="Disordered" evidence="8">
    <location>
        <begin position="501"/>
        <end position="528"/>
    </location>
</feature>
<evidence type="ECO:0000256" key="6">
    <source>
        <dbReference type="ARBA" id="ARBA00023242"/>
    </source>
</evidence>
<keyword evidence="10" id="KW-1185">Reference proteome</keyword>
<evidence type="ECO:0000256" key="8">
    <source>
        <dbReference type="SAM" id="MobiDB-lite"/>
    </source>
</evidence>
<dbReference type="Pfam" id="PF20168">
    <property type="entry name" value="PDS5"/>
    <property type="match status" value="1"/>
</dbReference>
<dbReference type="PANTHER" id="PTHR12663">
    <property type="entry name" value="ANDROGEN INDUCED INHIBITOR OF PROLIFERATION AS3 / PDS5-RELATED"/>
    <property type="match status" value="1"/>
</dbReference>
<protein>
    <recommendedName>
        <fullName evidence="11">Sister chromatid cohesion protein PDS5</fullName>
    </recommendedName>
</protein>
<dbReference type="SUPFAM" id="SSF48371">
    <property type="entry name" value="ARM repeat"/>
    <property type="match status" value="1"/>
</dbReference>
<dbReference type="InterPro" id="IPR016024">
    <property type="entry name" value="ARM-type_fold"/>
</dbReference>
<feature type="region of interest" description="Disordered" evidence="8">
    <location>
        <begin position="312"/>
        <end position="369"/>
    </location>
</feature>
<keyword evidence="7" id="KW-0131">Cell cycle</keyword>
<keyword evidence="5" id="KW-0234">DNA repair</keyword>
<feature type="compositionally biased region" description="Basic residues" evidence="8">
    <location>
        <begin position="554"/>
        <end position="563"/>
    </location>
</feature>
<dbReference type="Gene3D" id="2.30.30.140">
    <property type="match status" value="1"/>
</dbReference>
<dbReference type="PANTHER" id="PTHR12663:SF62">
    <property type="match status" value="1"/>
</dbReference>
<dbReference type="EMBL" id="PNBA02000009">
    <property type="protein sequence ID" value="KAG6413013.1"/>
    <property type="molecule type" value="Genomic_DNA"/>
</dbReference>
<dbReference type="AlphaFoldDB" id="A0A8X8XJE3"/>
<evidence type="ECO:0000256" key="5">
    <source>
        <dbReference type="ARBA" id="ARBA00023204"/>
    </source>
</evidence>
<dbReference type="GO" id="GO:0051301">
    <property type="term" value="P:cell division"/>
    <property type="evidence" value="ECO:0007669"/>
    <property type="project" value="UniProtKB-KW"/>
</dbReference>
<feature type="compositionally biased region" description="Basic and acidic residues" evidence="8">
    <location>
        <begin position="597"/>
        <end position="607"/>
    </location>
</feature>
<reference evidence="9" key="1">
    <citation type="submission" date="2018-01" db="EMBL/GenBank/DDBJ databases">
        <authorList>
            <person name="Mao J.F."/>
        </authorList>
    </citation>
    <scope>NUCLEOTIDE SEQUENCE</scope>
    <source>
        <strain evidence="9">Huo1</strain>
        <tissue evidence="9">Leaf</tissue>
    </source>
</reference>
<dbReference type="GO" id="GO:0007064">
    <property type="term" value="P:mitotic sister chromatid cohesion"/>
    <property type="evidence" value="ECO:0007669"/>
    <property type="project" value="InterPro"/>
</dbReference>
<dbReference type="GO" id="GO:0005634">
    <property type="term" value="C:nucleus"/>
    <property type="evidence" value="ECO:0007669"/>
    <property type="project" value="UniProtKB-SubCell"/>
</dbReference>
<feature type="compositionally biased region" description="Basic residues" evidence="8">
    <location>
        <begin position="661"/>
        <end position="670"/>
    </location>
</feature>
<feature type="compositionally biased region" description="Basic and acidic residues" evidence="8">
    <location>
        <begin position="675"/>
        <end position="684"/>
    </location>
</feature>
<evidence type="ECO:0000313" key="10">
    <source>
        <dbReference type="Proteomes" id="UP000298416"/>
    </source>
</evidence>
<evidence type="ECO:0008006" key="11">
    <source>
        <dbReference type="Google" id="ProtNLM"/>
    </source>
</evidence>
<feature type="region of interest" description="Disordered" evidence="8">
    <location>
        <begin position="545"/>
        <end position="704"/>
    </location>
</feature>
<dbReference type="GO" id="GO:0006281">
    <property type="term" value="P:DNA repair"/>
    <property type="evidence" value="ECO:0007669"/>
    <property type="project" value="UniProtKB-KW"/>
</dbReference>
<sequence length="867" mass="97448">MKRLVSLAPPKNMSGSGAPDASIIENLKKSLMEYGSELVKPYDCTEVLTERLDKLEHLLSGTPQNYKKLVETFLQPAKEALITRDLIGHSELDVRVSVASCISQIIRITAPDEPYGEGDMKEFFYIANRAFGMFPCMYGRAYSKAVSILHTMSFSESCLMMLDLELHDSILHMFHLFLGGIRTEHPYEVFINMEKIMTMVIHNNVDYDEFSLVLVKTLLNNLRKENQNVAPVSFKLAVNTLKNCSADLKAYLPEAVGSLDVPTEDYAEVVVSLFQEATQKQITDPDTVENVLCPGEAGLTAEVDLCNQIEGNETQNSKNDDNDNENQGMISHSLDDPDKLGKAMHMPQQKPEELPIGRKRIRRPSSLKKADEGYDPFWMLIDWRSMKSHGKINKNTNCPAKSKMSKNLSPKLAGKNISGSISPNPSKMKKETKRHERGSPNKTLEPTSEGVAVVLEDEDQTRDSIVKSRFEKGQGSLLKVSSVKKRRETILSEDLKEDIMPDGIQSRAEKEQGSLTKASPVKKSRRKAIISDDLKEDIISHSEKGKGSLMKVSPVKKSRRKSIISKNLKEDIMGHSEKGQGSLTNVSHVKKSRRKAIVPEDPKEDIAHSGGKQSHSEKGKGSLTKVSPVKKSRRKPHFSEDLKEDIVSLSEKGQESLKKVSPAKKRRRKTVVSVEPKEDIEHCDGIQSSSEKGQSSLTKISRVKKNRRKSSFSEDLKEDIVILPSQCRPMSSQAKARSAEVCKENLKGSMPRPRKRFYKGKIMDFYDLTKTHKVTYDDGEIEILDLTSERWELLRDINLSADVSFVRSQRLVQSLQNLDLLKRNKLLFQSCGLNVLVIAVSCYREFNVKISLTTKPCLSRVPALFLK</sequence>
<comment type="caution">
    <text evidence="9">The sequence shown here is derived from an EMBL/GenBank/DDBJ whole genome shotgun (WGS) entry which is preliminary data.</text>
</comment>
<evidence type="ECO:0000256" key="1">
    <source>
        <dbReference type="ARBA" id="ARBA00004123"/>
    </source>
</evidence>
<evidence type="ECO:0000256" key="2">
    <source>
        <dbReference type="ARBA" id="ARBA00022618"/>
    </source>
</evidence>
<organism evidence="9">
    <name type="scientific">Salvia splendens</name>
    <name type="common">Scarlet sage</name>
    <dbReference type="NCBI Taxonomy" id="180675"/>
    <lineage>
        <taxon>Eukaryota</taxon>
        <taxon>Viridiplantae</taxon>
        <taxon>Streptophyta</taxon>
        <taxon>Embryophyta</taxon>
        <taxon>Tracheophyta</taxon>
        <taxon>Spermatophyta</taxon>
        <taxon>Magnoliopsida</taxon>
        <taxon>eudicotyledons</taxon>
        <taxon>Gunneridae</taxon>
        <taxon>Pentapetalae</taxon>
        <taxon>asterids</taxon>
        <taxon>lamiids</taxon>
        <taxon>Lamiales</taxon>
        <taxon>Lamiaceae</taxon>
        <taxon>Nepetoideae</taxon>
        <taxon>Mentheae</taxon>
        <taxon>Salviinae</taxon>
        <taxon>Salvia</taxon>
        <taxon>Salvia subgen. Calosphace</taxon>
        <taxon>core Calosphace</taxon>
    </lineage>
</organism>
<feature type="compositionally biased region" description="Basic and acidic residues" evidence="8">
    <location>
        <begin position="567"/>
        <end position="578"/>
    </location>
</feature>
<keyword evidence="2" id="KW-0132">Cell division</keyword>